<evidence type="ECO:0000313" key="2">
    <source>
        <dbReference type="EMBL" id="KAK0398966.1"/>
    </source>
</evidence>
<feature type="compositionally biased region" description="Basic residues" evidence="1">
    <location>
        <begin position="201"/>
        <end position="210"/>
    </location>
</feature>
<keyword evidence="3" id="KW-1185">Reference proteome</keyword>
<feature type="compositionally biased region" description="Basic and acidic residues" evidence="1">
    <location>
        <begin position="211"/>
        <end position="222"/>
    </location>
</feature>
<name>A0AA39H563_9BILA</name>
<accession>A0AA39H563</accession>
<comment type="caution">
    <text evidence="2">The sequence shown here is derived from an EMBL/GenBank/DDBJ whole genome shotgun (WGS) entry which is preliminary data.</text>
</comment>
<organism evidence="2 3">
    <name type="scientific">Steinernema hermaphroditum</name>
    <dbReference type="NCBI Taxonomy" id="289476"/>
    <lineage>
        <taxon>Eukaryota</taxon>
        <taxon>Metazoa</taxon>
        <taxon>Ecdysozoa</taxon>
        <taxon>Nematoda</taxon>
        <taxon>Chromadorea</taxon>
        <taxon>Rhabditida</taxon>
        <taxon>Tylenchina</taxon>
        <taxon>Panagrolaimomorpha</taxon>
        <taxon>Strongyloidoidea</taxon>
        <taxon>Steinernematidae</taxon>
        <taxon>Steinernema</taxon>
    </lineage>
</organism>
<dbReference type="AlphaFoldDB" id="A0AA39H563"/>
<reference evidence="2" key="1">
    <citation type="submission" date="2023-06" db="EMBL/GenBank/DDBJ databases">
        <title>Genomic analysis of the entomopathogenic nematode Steinernema hermaphroditum.</title>
        <authorList>
            <person name="Schwarz E.M."/>
            <person name="Heppert J.K."/>
            <person name="Baniya A."/>
            <person name="Schwartz H.T."/>
            <person name="Tan C.-H."/>
            <person name="Antoshechkin I."/>
            <person name="Sternberg P.W."/>
            <person name="Goodrich-Blair H."/>
            <person name="Dillman A.R."/>
        </authorList>
    </citation>
    <scope>NUCLEOTIDE SEQUENCE</scope>
    <source>
        <strain evidence="2">PS9179</strain>
        <tissue evidence="2">Whole animal</tissue>
    </source>
</reference>
<dbReference type="EMBL" id="JAUCMV010000005">
    <property type="protein sequence ID" value="KAK0398966.1"/>
    <property type="molecule type" value="Genomic_DNA"/>
</dbReference>
<sequence>MNKMKQLVEHHAVTEGDTARVAWMETAPTTATRRGRLQRHWNKVSIAIPAGKRRSKQETSSAISILKCDIRLINPVARMLQPPKKEENPKRCRLKRKRKKDSLESFFTFFRKRSANRKRPETVATKCLRIRLKKPSNADLPSSPRAVQPDGAAQGKLVCKERCRLSDRKAVFHIGILIPMSYVNVRQPSDSNVPHGPRLGTIKKKPKNAKKSRDSEEKDGATERTSCKAKSFCCKPAIAMRSTVVSRSTRNRNRISCAMLHRIPIRKFDQQNSNVYYSAISISHCLPVRPIFRHCVGR</sequence>
<evidence type="ECO:0000313" key="3">
    <source>
        <dbReference type="Proteomes" id="UP001175271"/>
    </source>
</evidence>
<proteinExistence type="predicted"/>
<feature type="region of interest" description="Disordered" evidence="1">
    <location>
        <begin position="186"/>
        <end position="222"/>
    </location>
</feature>
<gene>
    <name evidence="2" type="ORF">QR680_002834</name>
</gene>
<dbReference type="Proteomes" id="UP001175271">
    <property type="component" value="Unassembled WGS sequence"/>
</dbReference>
<evidence type="ECO:0000256" key="1">
    <source>
        <dbReference type="SAM" id="MobiDB-lite"/>
    </source>
</evidence>
<protein>
    <submittedName>
        <fullName evidence="2">Uncharacterized protein</fullName>
    </submittedName>
</protein>